<dbReference type="Pfam" id="PF08482">
    <property type="entry name" value="HrpB_C"/>
    <property type="match status" value="1"/>
</dbReference>
<feature type="domain" description="ATP-dependent RNA helicase HrpB connector region" evidence="4">
    <location>
        <begin position="161"/>
        <end position="195"/>
    </location>
</feature>
<organism evidence="5 6">
    <name type="scientific">Paenibacillus selenitireducens</name>
    <dbReference type="NCBI Taxonomy" id="1324314"/>
    <lineage>
        <taxon>Bacteria</taxon>
        <taxon>Bacillati</taxon>
        <taxon>Bacillota</taxon>
        <taxon>Bacilli</taxon>
        <taxon>Bacillales</taxon>
        <taxon>Paenibacillaceae</taxon>
        <taxon>Paenibacillus</taxon>
    </lineage>
</organism>
<name>A0A1T2X7G2_9BACL</name>
<dbReference type="InterPro" id="IPR013689">
    <property type="entry name" value="RNA_helicase_ATP-dep_HrpB_C"/>
</dbReference>
<dbReference type="GO" id="GO:0004386">
    <property type="term" value="F:helicase activity"/>
    <property type="evidence" value="ECO:0007669"/>
    <property type="project" value="UniProtKB-KW"/>
</dbReference>
<keyword evidence="2 5" id="KW-0547">Nucleotide-binding</keyword>
<dbReference type="Pfam" id="PF24473">
    <property type="entry name" value="CON_HrpB"/>
    <property type="match status" value="1"/>
</dbReference>
<keyword evidence="6" id="KW-1185">Reference proteome</keyword>
<feature type="domain" description="ATP-dependent RNA helicase HrpB C-terminal" evidence="3">
    <location>
        <begin position="260"/>
        <end position="392"/>
    </location>
</feature>
<dbReference type="PANTHER" id="PTHR43519:SF1">
    <property type="entry name" value="ATP-DEPENDENT RNA HELICASE HRPB"/>
    <property type="match status" value="1"/>
</dbReference>
<keyword evidence="2 5" id="KW-0347">Helicase</keyword>
<dbReference type="EMBL" id="MSZX01000008">
    <property type="protein sequence ID" value="OPA75829.1"/>
    <property type="molecule type" value="Genomic_DNA"/>
</dbReference>
<evidence type="ECO:0000313" key="6">
    <source>
        <dbReference type="Proteomes" id="UP000190188"/>
    </source>
</evidence>
<comment type="caution">
    <text evidence="5">The sequence shown here is derived from an EMBL/GenBank/DDBJ whole genome shotgun (WGS) entry which is preliminary data.</text>
</comment>
<keyword evidence="1" id="KW-0378">Hydrolase</keyword>
<keyword evidence="2 5" id="KW-0067">ATP-binding</keyword>
<reference evidence="5 6" key="1">
    <citation type="submission" date="2017-01" db="EMBL/GenBank/DDBJ databases">
        <title>Genome analysis of Paenibacillus selenitrireducens ES3-24.</title>
        <authorList>
            <person name="Xu D."/>
            <person name="Yao R."/>
            <person name="Zheng S."/>
        </authorList>
    </citation>
    <scope>NUCLEOTIDE SEQUENCE [LARGE SCALE GENOMIC DNA]</scope>
    <source>
        <strain evidence="5 6">ES3-24</strain>
    </source>
</reference>
<evidence type="ECO:0000259" key="3">
    <source>
        <dbReference type="Pfam" id="PF08482"/>
    </source>
</evidence>
<dbReference type="Proteomes" id="UP000190188">
    <property type="component" value="Unassembled WGS sequence"/>
</dbReference>
<dbReference type="GO" id="GO:0016787">
    <property type="term" value="F:hydrolase activity"/>
    <property type="evidence" value="ECO:0007669"/>
    <property type="project" value="UniProtKB-KW"/>
</dbReference>
<dbReference type="PANTHER" id="PTHR43519">
    <property type="entry name" value="ATP-DEPENDENT RNA HELICASE HRPB"/>
    <property type="match status" value="1"/>
</dbReference>
<evidence type="ECO:0000256" key="1">
    <source>
        <dbReference type="ARBA" id="ARBA00022801"/>
    </source>
</evidence>
<dbReference type="AlphaFoldDB" id="A0A1T2X7G2"/>
<dbReference type="InterPro" id="IPR056329">
    <property type="entry name" value="CON_HrpB"/>
</dbReference>
<sequence>RHAEPLGRARLACELAALLSERDIARSAGGADMRLRVAALRGGGMPHAQLAVDAAACRRVRAEAQSLQRQLGAAQDTAAGDALADCGVLLGFAYPDRIAALRSDGRYLLRNGRGAAFAAVQPLSNAAYLAVAELDDQGVDSRIQLAAPLTFSDLERHFADQIEVERSIAWDAGAKAVRARKRTRLGAIVLNDVPLQDPDPDEVLAALLDGFATEGLRMLPWNKSAFQLRERLQFLHRQEPDAWADVSDASLTARDYLAEWLGPHCYGMKNASDLSRLHMTQILESMLNWDQRRELDACAPTHIVVPSGSRIPVDYGDPEAPILAVRLQEMFGLHDTPRIAHGKVPVTLHLLSPAQRPVQVTRDLANFWRETYFEVRKDLKGRYPKHYWPDDPSTAVATQRVRPRTT</sequence>
<feature type="non-terminal residue" evidence="5">
    <location>
        <position position="1"/>
    </location>
</feature>
<evidence type="ECO:0000259" key="4">
    <source>
        <dbReference type="Pfam" id="PF24473"/>
    </source>
</evidence>
<evidence type="ECO:0000256" key="2">
    <source>
        <dbReference type="ARBA" id="ARBA00022806"/>
    </source>
</evidence>
<dbReference type="STRING" id="1324314.BVG16_20965"/>
<evidence type="ECO:0000313" key="5">
    <source>
        <dbReference type="EMBL" id="OPA75829.1"/>
    </source>
</evidence>
<protein>
    <submittedName>
        <fullName evidence="5">ATP-dependent helicase HrpB</fullName>
    </submittedName>
</protein>
<proteinExistence type="predicted"/>
<gene>
    <name evidence="5" type="ORF">BVG16_20965</name>
</gene>
<accession>A0A1T2X7G2</accession>